<dbReference type="AlphaFoldDB" id="A0A345BWF1"/>
<organism evidence="1 2">
    <name type="scientific">Salicibibacter kimchii</name>
    <dbReference type="NCBI Taxonomy" id="2099786"/>
    <lineage>
        <taxon>Bacteria</taxon>
        <taxon>Bacillati</taxon>
        <taxon>Bacillota</taxon>
        <taxon>Bacilli</taxon>
        <taxon>Bacillales</taxon>
        <taxon>Bacillaceae</taxon>
        <taxon>Salicibibacter</taxon>
    </lineage>
</organism>
<name>A0A345BWF1_9BACI</name>
<evidence type="ECO:0000313" key="1">
    <source>
        <dbReference type="EMBL" id="AXF55282.1"/>
    </source>
</evidence>
<dbReference type="KEGG" id="rue:DT065_04100"/>
<accession>A0A345BWF1</accession>
<keyword evidence="2" id="KW-1185">Reference proteome</keyword>
<dbReference type="EMBL" id="CP031092">
    <property type="protein sequence ID" value="AXF55282.1"/>
    <property type="molecule type" value="Genomic_DNA"/>
</dbReference>
<dbReference type="Proteomes" id="UP000252100">
    <property type="component" value="Chromosome"/>
</dbReference>
<protein>
    <recommendedName>
        <fullName evidence="3">YwgA family protein</fullName>
    </recommendedName>
</protein>
<dbReference type="OrthoDB" id="5507947at2"/>
<dbReference type="RefSeq" id="WP_114371129.1">
    <property type="nucleotide sequence ID" value="NZ_CP031092.1"/>
</dbReference>
<proteinExistence type="predicted"/>
<reference evidence="1 2" key="1">
    <citation type="journal article" date="2018" name="J. Microbiol.">
        <title>Salicibibacter kimchii gen. nov., sp. nov., a moderately halophilic and alkalitolerant bacterium in the family Bacillaceae, isolated from kimchi.</title>
        <authorList>
            <person name="Jang J.Y."/>
            <person name="Oh Y.J."/>
            <person name="Lim S.K."/>
            <person name="Park H.K."/>
            <person name="Lee C."/>
            <person name="Kim J.Y."/>
            <person name="Lee M.A."/>
            <person name="Choi H.J."/>
        </authorList>
    </citation>
    <scope>NUCLEOTIDE SEQUENCE [LARGE SCALE GENOMIC DNA]</scope>
    <source>
        <strain evidence="1 2">NKC1-1</strain>
    </source>
</reference>
<evidence type="ECO:0000313" key="2">
    <source>
        <dbReference type="Proteomes" id="UP000252100"/>
    </source>
</evidence>
<gene>
    <name evidence="1" type="ORF">DT065_04100</name>
</gene>
<evidence type="ECO:0008006" key="3">
    <source>
        <dbReference type="Google" id="ProtNLM"/>
    </source>
</evidence>
<sequence>MFAKQYRLLALVDALGKIKGRKKLQKIVHLLEHSGTDFFSKYEYHHYGPYSSDLQMEVNDLYDQGFLDESMENETYCYSITERGKVFKSKLEQKSQNDVRFNFPSEHASNMNEKSSQFLEVVSTYAYLLDTGYQTSDAYDKTNELKPHLKHLLNQAVEYYNYQLLRE</sequence>